<evidence type="ECO:0000259" key="1">
    <source>
        <dbReference type="Pfam" id="PF22763"/>
    </source>
</evidence>
<gene>
    <name evidence="2" type="ORF">MAIT1_01837</name>
</gene>
<dbReference type="OrthoDB" id="8215052at2"/>
<dbReference type="AlphaFoldDB" id="A0A1Y2K1I9"/>
<evidence type="ECO:0000313" key="2">
    <source>
        <dbReference type="EMBL" id="OSM01799.1"/>
    </source>
</evidence>
<dbReference type="Proteomes" id="UP000194003">
    <property type="component" value="Unassembled WGS sequence"/>
</dbReference>
<protein>
    <recommendedName>
        <fullName evidence="1">NrS-1 polymerase-like HBD domain-containing protein</fullName>
    </recommendedName>
</protein>
<comment type="caution">
    <text evidence="2">The sequence shown here is derived from an EMBL/GenBank/DDBJ whole genome shotgun (WGS) entry which is preliminary data.</text>
</comment>
<name>A0A1Y2K1I9_9PROT</name>
<dbReference type="STRING" id="1434232.MAIT1_01837"/>
<reference evidence="2 3" key="1">
    <citation type="journal article" date="2016" name="BMC Genomics">
        <title>Combined genomic and structural analyses of a cultured magnetotactic bacterium reveals its niche adaptation to a dynamic environment.</title>
        <authorList>
            <person name="Araujo A.C."/>
            <person name="Morillo V."/>
            <person name="Cypriano J."/>
            <person name="Teixeira L.C."/>
            <person name="Leao P."/>
            <person name="Lyra S."/>
            <person name="Almeida L.G."/>
            <person name="Bazylinski D.A."/>
            <person name="Vasconcellos A.T."/>
            <person name="Abreu F."/>
            <person name="Lins U."/>
        </authorList>
    </citation>
    <scope>NUCLEOTIDE SEQUENCE [LARGE SCALE GENOMIC DNA]</scope>
    <source>
        <strain evidence="2 3">IT-1</strain>
    </source>
</reference>
<accession>A0A1Y2K1I9</accession>
<dbReference type="InterPro" id="IPR025048">
    <property type="entry name" value="DUF3987"/>
</dbReference>
<dbReference type="RefSeq" id="WP_085444216.1">
    <property type="nucleotide sequence ID" value="NZ_LVJN01000020.1"/>
</dbReference>
<dbReference type="EMBL" id="LVJN01000020">
    <property type="protein sequence ID" value="OSM01799.1"/>
    <property type="molecule type" value="Genomic_DNA"/>
</dbReference>
<sequence length="634" mass="69302">MSGDNAFAEMGGSDSAAFPDGDPSFGFPAELRACPQWVTWRYGEARGNGKRTKEPINPYTGRRASVSDPNHWATYAQAMEALFRYEAAGLGFVFTHNDPYCGIDLDGCRDPRSREIAPWAMEIIRALDSYTEISPSGSGVHVIVQAPLPAGGNRRGQVEMYAQGRYFTMSGDILAGTPFTVCERAQAVQAIHRRWIVGGGEILSPKIATMEKPRAPELGTPDAAVVARAKSAANGHKFAALFSGNASEYASESEATLALLNMLAYWTDGDAVQMERIFRACGLMRPKWDEMRGAERWGDQQIRKALMGSVRPRNATAAVDTLSTQGQIPRNSYAQEIPCNPYVTDPAPYVFVTELHEPASEWPPPLPPPSRQQQAALYPVEALPECLQSAAREVSRFVKAPLVSPAVVGLSIAALSIGKKAQIEERSGLMHHPALFQALIAPSGERKSPVFKAMANPLEQWIHRMEPQQGKRAASARAANAVVEKRLKVLAKQIEKPSLSPDDRDDLTRRMAQEETKRVPMPPPLRMFASDITEERLFQRMHDRGGEYAVISGEGRPIIDNIMGRYAAKNHTGDGIYLAGVSGDTITRDRVGNENGPEDLMITAPCLNVCVMVQPDKYLEAARHPALRASGALA</sequence>
<dbReference type="InterPro" id="IPR054468">
    <property type="entry name" value="NrSPol-like_HBD"/>
</dbReference>
<organism evidence="2 3">
    <name type="scientific">Magnetofaba australis IT-1</name>
    <dbReference type="NCBI Taxonomy" id="1434232"/>
    <lineage>
        <taxon>Bacteria</taxon>
        <taxon>Pseudomonadati</taxon>
        <taxon>Pseudomonadota</taxon>
        <taxon>Magnetococcia</taxon>
        <taxon>Magnetococcales</taxon>
        <taxon>Magnetococcaceae</taxon>
        <taxon>Magnetofaba</taxon>
    </lineage>
</organism>
<dbReference type="Pfam" id="PF22763">
    <property type="entry name" value="NrS1-1_pol-like_HBD"/>
    <property type="match status" value="1"/>
</dbReference>
<evidence type="ECO:0000313" key="3">
    <source>
        <dbReference type="Proteomes" id="UP000194003"/>
    </source>
</evidence>
<dbReference type="Pfam" id="PF13148">
    <property type="entry name" value="DUF3987"/>
    <property type="match status" value="1"/>
</dbReference>
<keyword evidence="3" id="KW-1185">Reference proteome</keyword>
<feature type="domain" description="NrS-1 polymerase-like HBD" evidence="1">
    <location>
        <begin position="253"/>
        <end position="306"/>
    </location>
</feature>
<proteinExistence type="predicted"/>